<keyword evidence="1" id="KW-0880">Kelch repeat</keyword>
<comment type="caution">
    <text evidence="3">The sequence shown here is derived from an EMBL/GenBank/DDBJ whole genome shotgun (WGS) entry which is preliminary data.</text>
</comment>
<dbReference type="Pfam" id="PF01344">
    <property type="entry name" value="Kelch_1"/>
    <property type="match status" value="2"/>
</dbReference>
<dbReference type="SUPFAM" id="SSF117281">
    <property type="entry name" value="Kelch motif"/>
    <property type="match status" value="1"/>
</dbReference>
<dbReference type="EMBL" id="RQHV01000016">
    <property type="protein sequence ID" value="TGN14058.1"/>
    <property type="molecule type" value="Genomic_DNA"/>
</dbReference>
<organism evidence="3 4">
    <name type="scientific">Leptospira ilyithenensis</name>
    <dbReference type="NCBI Taxonomy" id="2484901"/>
    <lineage>
        <taxon>Bacteria</taxon>
        <taxon>Pseudomonadati</taxon>
        <taxon>Spirochaetota</taxon>
        <taxon>Spirochaetia</taxon>
        <taxon>Leptospirales</taxon>
        <taxon>Leptospiraceae</taxon>
        <taxon>Leptospira</taxon>
    </lineage>
</organism>
<gene>
    <name evidence="3" type="ORF">EHS11_02770</name>
</gene>
<reference evidence="3" key="1">
    <citation type="journal article" date="2019" name="PLoS Negl. Trop. Dis.">
        <title>Revisiting the worldwide diversity of Leptospira species in the environment.</title>
        <authorList>
            <person name="Vincent A.T."/>
            <person name="Schiettekatte O."/>
            <person name="Bourhy P."/>
            <person name="Veyrier F.J."/>
            <person name="Picardeau M."/>
        </authorList>
    </citation>
    <scope>NUCLEOTIDE SEQUENCE [LARGE SCALE GENOMIC DNA]</scope>
    <source>
        <strain evidence="3">201400974</strain>
    </source>
</reference>
<sequence length="463" mass="49967">MNFKIKNLFLTFSISLTLFIFLLNCGSNAITQGVDAKDAKLEWAVASEISTSGARITWKCSAPTMGYLKVTSSNGYDYTGTTFFPLDVHSIPLGNLASDTNYSYTPTCGLTEKGLGFPLNFKTSADNNVIFKRSIWMIGGIGSDKNPIADIDYYDPDTNQWGSSITKIPTPRINAQIVSHKNKIYIIGGLTKSGTSYSPSRLVEVYDPFQNKWTTLSSMASTLQGGVAGSVGNDIYILGGSTSADMTTGTILNTIYKLQPDLGTTGTWSDYLSTNIYARIDMAGCTYQGSLFYTGGRFYNDGLAYATSDAYLPSLNSVTAKIEASISIARHGSAYACYRPNPDDLHPSDPVLFLVAGGSTATDIVQPVSAITSSNRFEYMVLGTAANAFVTGSNLPANLYAPSMEISYTQRKAFLFGGASEINLPTDSIYSLDLSSPGLQPWESVSVKMPRSRFGHKAVILSR</sequence>
<evidence type="ECO:0000313" key="3">
    <source>
        <dbReference type="EMBL" id="TGN14058.1"/>
    </source>
</evidence>
<evidence type="ECO:0000313" key="4">
    <source>
        <dbReference type="Proteomes" id="UP000298264"/>
    </source>
</evidence>
<keyword evidence="2" id="KW-0677">Repeat</keyword>
<evidence type="ECO:0000256" key="1">
    <source>
        <dbReference type="ARBA" id="ARBA00022441"/>
    </source>
</evidence>
<dbReference type="OrthoDB" id="341897at2"/>
<protein>
    <submittedName>
        <fullName evidence="3">Galactose oxidase</fullName>
    </submittedName>
</protein>
<dbReference type="RefSeq" id="WP_135762898.1">
    <property type="nucleotide sequence ID" value="NZ_RQHV01000016.1"/>
</dbReference>
<dbReference type="SMART" id="SM00612">
    <property type="entry name" value="Kelch"/>
    <property type="match status" value="3"/>
</dbReference>
<name>A0A4R9LUK2_9LEPT</name>
<accession>A0A4R9LUK2</accession>
<dbReference type="InterPro" id="IPR015915">
    <property type="entry name" value="Kelch-typ_b-propeller"/>
</dbReference>
<dbReference type="Proteomes" id="UP000298264">
    <property type="component" value="Unassembled WGS sequence"/>
</dbReference>
<proteinExistence type="predicted"/>
<dbReference type="InterPro" id="IPR006652">
    <property type="entry name" value="Kelch_1"/>
</dbReference>
<keyword evidence="4" id="KW-1185">Reference proteome</keyword>
<dbReference type="PANTHER" id="PTHR46260">
    <property type="entry name" value="RING-TYPE DOMAIN-CONTAINING PROTEIN"/>
    <property type="match status" value="1"/>
</dbReference>
<dbReference type="PANTHER" id="PTHR46260:SF3">
    <property type="entry name" value="RING-TYPE DOMAIN-CONTAINING PROTEIN"/>
    <property type="match status" value="1"/>
</dbReference>
<dbReference type="Gene3D" id="2.120.10.80">
    <property type="entry name" value="Kelch-type beta propeller"/>
    <property type="match status" value="2"/>
</dbReference>
<evidence type="ECO:0000256" key="2">
    <source>
        <dbReference type="ARBA" id="ARBA00022737"/>
    </source>
</evidence>
<dbReference type="AlphaFoldDB" id="A0A4R9LUK2"/>
<dbReference type="InterPro" id="IPR051746">
    <property type="entry name" value="Kelch_domain_containing_8"/>
</dbReference>